<dbReference type="Gene3D" id="2.40.170.20">
    <property type="entry name" value="TonB-dependent receptor, beta-barrel domain"/>
    <property type="match status" value="1"/>
</dbReference>
<feature type="domain" description="TonB-dependent receptor plug" evidence="12">
    <location>
        <begin position="142"/>
        <end position="238"/>
    </location>
</feature>
<evidence type="ECO:0000313" key="13">
    <source>
        <dbReference type="EMBL" id="OOQ57565.1"/>
    </source>
</evidence>
<dbReference type="GO" id="GO:0015344">
    <property type="term" value="F:siderophore uptake transmembrane transporter activity"/>
    <property type="evidence" value="ECO:0007669"/>
    <property type="project" value="TreeGrafter"/>
</dbReference>
<dbReference type="SUPFAM" id="SSF49452">
    <property type="entry name" value="Starch-binding domain-like"/>
    <property type="match status" value="1"/>
</dbReference>
<evidence type="ECO:0000256" key="4">
    <source>
        <dbReference type="ARBA" id="ARBA00022496"/>
    </source>
</evidence>
<comment type="subcellular location">
    <subcellularLocation>
        <location evidence="1 11">Cell outer membrane</location>
        <topology evidence="1 11">Multi-pass membrane protein</topology>
    </subcellularLocation>
</comment>
<dbReference type="InterPro" id="IPR039426">
    <property type="entry name" value="TonB-dep_rcpt-like"/>
</dbReference>
<evidence type="ECO:0000259" key="12">
    <source>
        <dbReference type="Pfam" id="PF07715"/>
    </source>
</evidence>
<dbReference type="Proteomes" id="UP000189739">
    <property type="component" value="Unassembled WGS sequence"/>
</dbReference>
<evidence type="ECO:0000256" key="5">
    <source>
        <dbReference type="ARBA" id="ARBA00022692"/>
    </source>
</evidence>
<organism evidence="13 14">
    <name type="scientific">Mucilaginibacter pedocola</name>
    <dbReference type="NCBI Taxonomy" id="1792845"/>
    <lineage>
        <taxon>Bacteria</taxon>
        <taxon>Pseudomonadati</taxon>
        <taxon>Bacteroidota</taxon>
        <taxon>Sphingobacteriia</taxon>
        <taxon>Sphingobacteriales</taxon>
        <taxon>Sphingobacteriaceae</taxon>
        <taxon>Mucilaginibacter</taxon>
    </lineage>
</organism>
<dbReference type="STRING" id="1792845.BC343_12215"/>
<evidence type="ECO:0000256" key="11">
    <source>
        <dbReference type="PROSITE-ProRule" id="PRU01360"/>
    </source>
</evidence>
<keyword evidence="8" id="KW-0406">Ion transport</keyword>
<name>A0A1S9P9D1_9SPHI</name>
<dbReference type="Pfam" id="PF13715">
    <property type="entry name" value="CarbopepD_reg_2"/>
    <property type="match status" value="1"/>
</dbReference>
<dbReference type="InterPro" id="IPR012910">
    <property type="entry name" value="Plug_dom"/>
</dbReference>
<keyword evidence="4" id="KW-0410">Iron transport</keyword>
<dbReference type="PANTHER" id="PTHR32552">
    <property type="entry name" value="FERRICHROME IRON RECEPTOR-RELATED"/>
    <property type="match status" value="1"/>
</dbReference>
<dbReference type="Pfam" id="PF07715">
    <property type="entry name" value="Plug"/>
    <property type="match status" value="1"/>
</dbReference>
<keyword evidence="7" id="KW-0408">Iron</keyword>
<sequence length="313" mass="33448">MNKHLQIFIKCFTFLIAGIILMPSAGFAQNGKGALSGTVMSDFGLPVDMASVQLRGTGQGAKVNEKGSFLIENIRPGKYRLQVSKVGYNKVDTAVVIDADVTAQINIVLTASSAGLSEVTITSKRATAVKAVSPSLRLNTPLIETPQNITVTSQQTIKSIGALSLSEILRTSSGIIAGGAKQDISFNVRGTQVYSSILRNGVGSGYWFNQEADAAMIERVEFVKGPAGFMISNTEPGGLVNIVTKQPTHDRIASFGFGTGSFNMMRTNVDLGGEVTANGALTYRLNAGLQQQNDFYQFGKFNKNFVALALKYE</sequence>
<dbReference type="PANTHER" id="PTHR32552:SF68">
    <property type="entry name" value="FERRICHROME OUTER MEMBRANE TRANSPORTER_PHAGE RECEPTOR"/>
    <property type="match status" value="1"/>
</dbReference>
<proteinExistence type="inferred from homology"/>
<dbReference type="EMBL" id="MBTF01000035">
    <property type="protein sequence ID" value="OOQ57565.1"/>
    <property type="molecule type" value="Genomic_DNA"/>
</dbReference>
<evidence type="ECO:0000256" key="3">
    <source>
        <dbReference type="ARBA" id="ARBA00022452"/>
    </source>
</evidence>
<dbReference type="SUPFAM" id="SSF56935">
    <property type="entry name" value="Porins"/>
    <property type="match status" value="1"/>
</dbReference>
<evidence type="ECO:0000256" key="1">
    <source>
        <dbReference type="ARBA" id="ARBA00004571"/>
    </source>
</evidence>
<keyword evidence="6" id="KW-0732">Signal</keyword>
<keyword evidence="14" id="KW-1185">Reference proteome</keyword>
<evidence type="ECO:0000313" key="14">
    <source>
        <dbReference type="Proteomes" id="UP000189739"/>
    </source>
</evidence>
<dbReference type="Gene3D" id="2.60.40.1120">
    <property type="entry name" value="Carboxypeptidase-like, regulatory domain"/>
    <property type="match status" value="1"/>
</dbReference>
<dbReference type="InterPro" id="IPR036942">
    <property type="entry name" value="Beta-barrel_TonB_sf"/>
</dbReference>
<evidence type="ECO:0000256" key="8">
    <source>
        <dbReference type="ARBA" id="ARBA00023065"/>
    </source>
</evidence>
<evidence type="ECO:0000256" key="6">
    <source>
        <dbReference type="ARBA" id="ARBA00022729"/>
    </source>
</evidence>
<dbReference type="InterPro" id="IPR037066">
    <property type="entry name" value="Plug_dom_sf"/>
</dbReference>
<reference evidence="13 14" key="1">
    <citation type="submission" date="2016-07" db="EMBL/GenBank/DDBJ databases">
        <title>Genomic analysis of zinc-resistant bacterium Mucilaginibacter pedocola TBZ30.</title>
        <authorList>
            <person name="Huang J."/>
            <person name="Tang J."/>
        </authorList>
    </citation>
    <scope>NUCLEOTIDE SEQUENCE [LARGE SCALE GENOMIC DNA]</scope>
    <source>
        <strain evidence="13 14">TBZ30</strain>
    </source>
</reference>
<dbReference type="RefSeq" id="WP_078350165.1">
    <property type="nucleotide sequence ID" value="NZ_MBTF01000035.1"/>
</dbReference>
<dbReference type="GO" id="GO:0009279">
    <property type="term" value="C:cell outer membrane"/>
    <property type="evidence" value="ECO:0007669"/>
    <property type="project" value="UniProtKB-SubCell"/>
</dbReference>
<evidence type="ECO:0000256" key="2">
    <source>
        <dbReference type="ARBA" id="ARBA00022448"/>
    </source>
</evidence>
<keyword evidence="10 11" id="KW-0998">Cell outer membrane</keyword>
<keyword evidence="5 11" id="KW-0812">Transmembrane</keyword>
<comment type="similarity">
    <text evidence="11">Belongs to the TonB-dependent receptor family.</text>
</comment>
<evidence type="ECO:0000256" key="7">
    <source>
        <dbReference type="ARBA" id="ARBA00023004"/>
    </source>
</evidence>
<dbReference type="PROSITE" id="PS52016">
    <property type="entry name" value="TONB_DEPENDENT_REC_3"/>
    <property type="match status" value="1"/>
</dbReference>
<dbReference type="Gene3D" id="2.170.130.10">
    <property type="entry name" value="TonB-dependent receptor, plug domain"/>
    <property type="match status" value="1"/>
</dbReference>
<gene>
    <name evidence="13" type="ORF">BC343_12215</name>
</gene>
<protein>
    <recommendedName>
        <fullName evidence="12">TonB-dependent receptor plug domain-containing protein</fullName>
    </recommendedName>
</protein>
<accession>A0A1S9P9D1</accession>
<keyword evidence="9 11" id="KW-0472">Membrane</keyword>
<dbReference type="OrthoDB" id="9775095at2"/>
<evidence type="ECO:0000256" key="9">
    <source>
        <dbReference type="ARBA" id="ARBA00023136"/>
    </source>
</evidence>
<dbReference type="AlphaFoldDB" id="A0A1S9P9D1"/>
<dbReference type="InterPro" id="IPR013784">
    <property type="entry name" value="Carb-bd-like_fold"/>
</dbReference>
<evidence type="ECO:0000256" key="10">
    <source>
        <dbReference type="ARBA" id="ARBA00023237"/>
    </source>
</evidence>
<comment type="caution">
    <text evidence="13">The sequence shown here is derived from an EMBL/GenBank/DDBJ whole genome shotgun (WGS) entry which is preliminary data.</text>
</comment>
<dbReference type="GO" id="GO:0030246">
    <property type="term" value="F:carbohydrate binding"/>
    <property type="evidence" value="ECO:0007669"/>
    <property type="project" value="InterPro"/>
</dbReference>
<keyword evidence="2 11" id="KW-0813">Transport</keyword>
<keyword evidence="3 11" id="KW-1134">Transmembrane beta strand</keyword>